<dbReference type="VEuPathDB" id="FungiDB:BD410DRAFT_819395"/>
<keyword evidence="4 6" id="KW-0472">Membrane</keyword>
<keyword evidence="2 6" id="KW-0812">Transmembrane</keyword>
<feature type="transmembrane region" description="Helical" evidence="6">
    <location>
        <begin position="285"/>
        <end position="303"/>
    </location>
</feature>
<dbReference type="InterPro" id="IPR004342">
    <property type="entry name" value="EXS_C"/>
</dbReference>
<dbReference type="EMBL" id="ML170162">
    <property type="protein sequence ID" value="TDL25926.1"/>
    <property type="molecule type" value="Genomic_DNA"/>
</dbReference>
<name>A0A4Y7QEZ8_9AGAM</name>
<evidence type="ECO:0000259" key="7">
    <source>
        <dbReference type="PROSITE" id="PS51380"/>
    </source>
</evidence>
<feature type="domain" description="EXS" evidence="7">
    <location>
        <begin position="201"/>
        <end position="457"/>
    </location>
</feature>
<evidence type="ECO:0000256" key="1">
    <source>
        <dbReference type="ARBA" id="ARBA00004141"/>
    </source>
</evidence>
<organism evidence="8 9">
    <name type="scientific">Rickenella mellea</name>
    <dbReference type="NCBI Taxonomy" id="50990"/>
    <lineage>
        <taxon>Eukaryota</taxon>
        <taxon>Fungi</taxon>
        <taxon>Dikarya</taxon>
        <taxon>Basidiomycota</taxon>
        <taxon>Agaricomycotina</taxon>
        <taxon>Agaricomycetes</taxon>
        <taxon>Hymenochaetales</taxon>
        <taxon>Rickenellaceae</taxon>
        <taxon>Rickenella</taxon>
    </lineage>
</organism>
<comment type="subcellular location">
    <subcellularLocation>
        <location evidence="1">Membrane</location>
        <topology evidence="1">Multi-pass membrane protein</topology>
    </subcellularLocation>
</comment>
<gene>
    <name evidence="8" type="ORF">BD410DRAFT_819395</name>
</gene>
<evidence type="ECO:0000256" key="3">
    <source>
        <dbReference type="ARBA" id="ARBA00022989"/>
    </source>
</evidence>
<keyword evidence="9" id="KW-1185">Reference proteome</keyword>
<dbReference type="PROSITE" id="PS51380">
    <property type="entry name" value="EXS"/>
    <property type="match status" value="1"/>
</dbReference>
<evidence type="ECO:0000256" key="2">
    <source>
        <dbReference type="ARBA" id="ARBA00022692"/>
    </source>
</evidence>
<evidence type="ECO:0000256" key="5">
    <source>
        <dbReference type="SAM" id="MobiDB-lite"/>
    </source>
</evidence>
<accession>A0A4Y7QEZ8</accession>
<dbReference type="Proteomes" id="UP000294933">
    <property type="component" value="Unassembled WGS sequence"/>
</dbReference>
<dbReference type="PANTHER" id="PTHR10783:SF46">
    <property type="entry name" value="PROTEIN ERD1 HOMOLOG 2"/>
    <property type="match status" value="1"/>
</dbReference>
<dbReference type="AlphaFoldDB" id="A0A4Y7QEZ8"/>
<keyword evidence="3 6" id="KW-1133">Transmembrane helix</keyword>
<feature type="transmembrane region" description="Helical" evidence="6">
    <location>
        <begin position="20"/>
        <end position="43"/>
    </location>
</feature>
<proteinExistence type="predicted"/>
<feature type="transmembrane region" description="Helical" evidence="6">
    <location>
        <begin position="364"/>
        <end position="385"/>
    </location>
</feature>
<reference evidence="8 9" key="1">
    <citation type="submission" date="2018-06" db="EMBL/GenBank/DDBJ databases">
        <title>A transcriptomic atlas of mushroom development highlights an independent origin of complex multicellularity.</title>
        <authorList>
            <consortium name="DOE Joint Genome Institute"/>
            <person name="Krizsan K."/>
            <person name="Almasi E."/>
            <person name="Merenyi Z."/>
            <person name="Sahu N."/>
            <person name="Viragh M."/>
            <person name="Koszo T."/>
            <person name="Mondo S."/>
            <person name="Kiss B."/>
            <person name="Balint B."/>
            <person name="Kues U."/>
            <person name="Barry K."/>
            <person name="Hegedus J.C."/>
            <person name="Henrissat B."/>
            <person name="Johnson J."/>
            <person name="Lipzen A."/>
            <person name="Ohm R."/>
            <person name="Nagy I."/>
            <person name="Pangilinan J."/>
            <person name="Yan J."/>
            <person name="Xiong Y."/>
            <person name="Grigoriev I.V."/>
            <person name="Hibbett D.S."/>
            <person name="Nagy L.G."/>
        </authorList>
    </citation>
    <scope>NUCLEOTIDE SEQUENCE [LARGE SCALE GENOMIC DNA]</scope>
    <source>
        <strain evidence="8 9">SZMC22713</strain>
    </source>
</reference>
<feature type="transmembrane region" description="Helical" evidence="6">
    <location>
        <begin position="82"/>
        <end position="99"/>
    </location>
</feature>
<dbReference type="GO" id="GO:0005737">
    <property type="term" value="C:cytoplasm"/>
    <property type="evidence" value="ECO:0007669"/>
    <property type="project" value="TreeGrafter"/>
</dbReference>
<dbReference type="GO" id="GO:0016020">
    <property type="term" value="C:membrane"/>
    <property type="evidence" value="ECO:0007669"/>
    <property type="project" value="UniProtKB-SubCell"/>
</dbReference>
<sequence length="468" mass="53383">MSDDIQLEASFAATIPLPFRVLFLAGTGILCWATNLHGLYLLGVNPAAALEYKSHDPRNLPSRRITGGSNSLPQPAALYRPVYRLFLAYSIWTFVGWIAFRAHTSDNTSVWNVDTYKYIPSIVILVICMVLVSPFNYFGKHERDQFIQCVKRCISSPLSQPIFFSDVVMADIFTSFAKVLGDVWLSLCMLLPGGSLLVFPRQEGLSQWVVPCLMSVPYLVRFRQCIVEYIQPTNISRKPLYNAIKYASAFPVIFLSAAQRVVVEELVAEKGEIVTKESWHGEHPLFRLWLLAAAVNTFYSYWWDLTNDWGLDLLRSSPKMKQIPSIKDHPSVDTHQNGNGHAHHSSPSKDGHLAPHPWGLRSTLLFPLPLYPLAVFFNLILRFTWSIKLSSHLHSHTDGAMVIFWIEMAELLRRWMWVFFRVEWEVVRKADDHIKDAEQFELSGIPLDEDEFNLGNESMPVKEDGELA</sequence>
<evidence type="ECO:0000313" key="9">
    <source>
        <dbReference type="Proteomes" id="UP000294933"/>
    </source>
</evidence>
<feature type="region of interest" description="Disordered" evidence="5">
    <location>
        <begin position="322"/>
        <end position="352"/>
    </location>
</feature>
<evidence type="ECO:0000256" key="4">
    <source>
        <dbReference type="ARBA" id="ARBA00023136"/>
    </source>
</evidence>
<evidence type="ECO:0000313" key="8">
    <source>
        <dbReference type="EMBL" id="TDL25926.1"/>
    </source>
</evidence>
<dbReference type="OrthoDB" id="2159384at2759"/>
<dbReference type="STRING" id="50990.A0A4Y7QEZ8"/>
<protein>
    <submittedName>
        <fullName evidence="8">EXS-domain-containing protein</fullName>
    </submittedName>
</protein>
<dbReference type="Pfam" id="PF03124">
    <property type="entry name" value="EXS"/>
    <property type="match status" value="1"/>
</dbReference>
<evidence type="ECO:0000256" key="6">
    <source>
        <dbReference type="SAM" id="Phobius"/>
    </source>
</evidence>
<dbReference type="PANTHER" id="PTHR10783">
    <property type="entry name" value="XENOTROPIC AND POLYTROPIC RETROVIRUS RECEPTOR 1-RELATED"/>
    <property type="match status" value="1"/>
</dbReference>
<feature type="transmembrane region" description="Helical" evidence="6">
    <location>
        <begin position="119"/>
        <end position="138"/>
    </location>
</feature>